<gene>
    <name evidence="2" type="ORF">EPT53_00005</name>
</gene>
<dbReference type="AlphaFoldDB" id="A0A4V1QY22"/>
<comment type="caution">
    <text evidence="2">The sequence shown here is derived from an EMBL/GenBank/DDBJ whole genome shotgun (WGS) entry which is preliminary data.</text>
</comment>
<name>A0A4V1QY22_9FUSO</name>
<dbReference type="Pfam" id="PF01610">
    <property type="entry name" value="DDE_Tnp_ISL3"/>
    <property type="match status" value="1"/>
</dbReference>
<accession>A0A4V1QY22</accession>
<evidence type="ECO:0000313" key="3">
    <source>
        <dbReference type="Proteomes" id="UP000289216"/>
    </source>
</evidence>
<dbReference type="Proteomes" id="UP000289216">
    <property type="component" value="Unassembled WGS sequence"/>
</dbReference>
<dbReference type="EMBL" id="SBAP01000001">
    <property type="protein sequence ID" value="RXZ71646.1"/>
    <property type="molecule type" value="Genomic_DNA"/>
</dbReference>
<proteinExistence type="predicted"/>
<evidence type="ECO:0000259" key="1">
    <source>
        <dbReference type="Pfam" id="PF01610"/>
    </source>
</evidence>
<reference evidence="2 3" key="1">
    <citation type="submission" date="2019-01" db="EMBL/GenBank/DDBJ databases">
        <title>Fusobacterium necrophorum Isolated From the Uterus of Dairy Cows.</title>
        <authorList>
            <person name="Francis A.M."/>
        </authorList>
    </citation>
    <scope>NUCLEOTIDE SEQUENCE [LARGE SCALE GENOMIC DNA]</scope>
    <source>
        <strain evidence="2 3">KG35</strain>
    </source>
</reference>
<dbReference type="InterPro" id="IPR002560">
    <property type="entry name" value="Transposase_DDE"/>
</dbReference>
<protein>
    <recommendedName>
        <fullName evidence="1">Transposase IS204/IS1001/IS1096/IS1165 DDE domain-containing protein</fullName>
    </recommendedName>
</protein>
<feature type="domain" description="Transposase IS204/IS1001/IS1096/IS1165 DDE" evidence="1">
    <location>
        <begin position="4"/>
        <end position="33"/>
    </location>
</feature>
<sequence length="40" mass="4822">MIDSLESSFSNGMIEEFSQKIKAIKRISYGYRKRLYNKWC</sequence>
<organism evidence="2 3">
    <name type="scientific">Fusobacterium necrophorum</name>
    <dbReference type="NCBI Taxonomy" id="859"/>
    <lineage>
        <taxon>Bacteria</taxon>
        <taxon>Fusobacteriati</taxon>
        <taxon>Fusobacteriota</taxon>
        <taxon>Fusobacteriia</taxon>
        <taxon>Fusobacteriales</taxon>
        <taxon>Fusobacteriaceae</taxon>
        <taxon>Fusobacterium</taxon>
    </lineage>
</organism>
<evidence type="ECO:0000313" key="2">
    <source>
        <dbReference type="EMBL" id="RXZ71646.1"/>
    </source>
</evidence>